<keyword evidence="6 7" id="KW-0472">Membrane</keyword>
<evidence type="ECO:0000256" key="5">
    <source>
        <dbReference type="ARBA" id="ARBA00022989"/>
    </source>
</evidence>
<evidence type="ECO:0000313" key="9">
    <source>
        <dbReference type="EMBL" id="SOC54774.1"/>
    </source>
</evidence>
<dbReference type="GO" id="GO:0005886">
    <property type="term" value="C:plasma membrane"/>
    <property type="evidence" value="ECO:0007669"/>
    <property type="project" value="UniProtKB-SubCell"/>
</dbReference>
<evidence type="ECO:0000259" key="8">
    <source>
        <dbReference type="Pfam" id="PF04239"/>
    </source>
</evidence>
<feature type="transmembrane region" description="Helical" evidence="7">
    <location>
        <begin position="68"/>
        <end position="85"/>
    </location>
</feature>
<dbReference type="PANTHER" id="PTHR34582:SF6">
    <property type="entry name" value="UPF0702 TRANSMEMBRANE PROTEIN YCAP"/>
    <property type="match status" value="1"/>
</dbReference>
<feature type="transmembrane region" description="Helical" evidence="7">
    <location>
        <begin position="12"/>
        <end position="31"/>
    </location>
</feature>
<evidence type="ECO:0000256" key="7">
    <source>
        <dbReference type="SAM" id="Phobius"/>
    </source>
</evidence>
<feature type="domain" description="YetF C-terminal" evidence="8">
    <location>
        <begin position="91"/>
        <end position="161"/>
    </location>
</feature>
<feature type="transmembrane region" description="Helical" evidence="7">
    <location>
        <begin position="43"/>
        <end position="62"/>
    </location>
</feature>
<evidence type="ECO:0000256" key="1">
    <source>
        <dbReference type="ARBA" id="ARBA00004651"/>
    </source>
</evidence>
<proteinExistence type="inferred from homology"/>
<comment type="similarity">
    <text evidence="2">Belongs to the UPF0702 family.</text>
</comment>
<dbReference type="InterPro" id="IPR023090">
    <property type="entry name" value="UPF0702_alpha/beta_dom_sf"/>
</dbReference>
<dbReference type="RefSeq" id="WP_097022699.1">
    <property type="nucleotide sequence ID" value="NZ_OBQJ01000004.1"/>
</dbReference>
<protein>
    <recommendedName>
        <fullName evidence="8">YetF C-terminal domain-containing protein</fullName>
    </recommendedName>
</protein>
<keyword evidence="3" id="KW-1003">Cell membrane</keyword>
<keyword evidence="4 7" id="KW-0812">Transmembrane</keyword>
<gene>
    <name evidence="9" type="ORF">SAMN05421509_104163</name>
</gene>
<evidence type="ECO:0000313" key="10">
    <source>
        <dbReference type="Proteomes" id="UP000219023"/>
    </source>
</evidence>
<name>A0A285VL18_9GAMM</name>
<accession>A0A285VL18</accession>
<evidence type="ECO:0000256" key="6">
    <source>
        <dbReference type="ARBA" id="ARBA00023136"/>
    </source>
</evidence>
<keyword evidence="5 7" id="KW-1133">Transmembrane helix</keyword>
<dbReference type="Proteomes" id="UP000219023">
    <property type="component" value="Unassembled WGS sequence"/>
</dbReference>
<reference evidence="9 10" key="1">
    <citation type="submission" date="2017-08" db="EMBL/GenBank/DDBJ databases">
        <authorList>
            <person name="de Groot N.N."/>
        </authorList>
    </citation>
    <scope>NUCLEOTIDE SEQUENCE [LARGE SCALE GENOMIC DNA]</scope>
    <source>
        <strain evidence="9 10">USBA 855</strain>
    </source>
</reference>
<evidence type="ECO:0000256" key="2">
    <source>
        <dbReference type="ARBA" id="ARBA00006448"/>
    </source>
</evidence>
<evidence type="ECO:0000256" key="4">
    <source>
        <dbReference type="ARBA" id="ARBA00022692"/>
    </source>
</evidence>
<sequence length="179" mass="19967">MLNDWFVSHPSNLIWVVLCTVVLYLVVVALARWSGVRSFAELSTFDIVVTIALGSMIASVVVSKEPPLLQGVVAVATLYVLQLFVSRLRSRFSVFEAATDNRPILLMGPGGEIKHANLRVARVTEDDLRAHMRRANVSETRQVHAMIMEGAGNINVLHGEHHELGDEPWILRGVRDYTR</sequence>
<organism evidence="9 10">
    <name type="scientific">Chromohalobacter canadensis</name>
    <dbReference type="NCBI Taxonomy" id="141389"/>
    <lineage>
        <taxon>Bacteria</taxon>
        <taxon>Pseudomonadati</taxon>
        <taxon>Pseudomonadota</taxon>
        <taxon>Gammaproteobacteria</taxon>
        <taxon>Oceanospirillales</taxon>
        <taxon>Halomonadaceae</taxon>
        <taxon>Chromohalobacter</taxon>
    </lineage>
</organism>
<dbReference type="Pfam" id="PF04239">
    <property type="entry name" value="DUF421"/>
    <property type="match status" value="1"/>
</dbReference>
<dbReference type="AlphaFoldDB" id="A0A285VL18"/>
<dbReference type="EMBL" id="OBQJ01000004">
    <property type="protein sequence ID" value="SOC54774.1"/>
    <property type="molecule type" value="Genomic_DNA"/>
</dbReference>
<comment type="subcellular location">
    <subcellularLocation>
        <location evidence="1">Cell membrane</location>
        <topology evidence="1">Multi-pass membrane protein</topology>
    </subcellularLocation>
</comment>
<evidence type="ECO:0000256" key="3">
    <source>
        <dbReference type="ARBA" id="ARBA00022475"/>
    </source>
</evidence>
<dbReference type="InterPro" id="IPR007353">
    <property type="entry name" value="DUF421"/>
</dbReference>
<dbReference type="PANTHER" id="PTHR34582">
    <property type="entry name" value="UPF0702 TRANSMEMBRANE PROTEIN YCAP"/>
    <property type="match status" value="1"/>
</dbReference>
<dbReference type="Gene3D" id="3.30.240.20">
    <property type="entry name" value="bsu07140 like domains"/>
    <property type="match status" value="1"/>
</dbReference>